<dbReference type="Pfam" id="PF08263">
    <property type="entry name" value="LRRNT_2"/>
    <property type="match status" value="1"/>
</dbReference>
<keyword evidence="8" id="KW-1133">Transmembrane helix</keyword>
<dbReference type="PANTHER" id="PTHR48004">
    <property type="entry name" value="OS01G0149700 PROTEIN"/>
    <property type="match status" value="1"/>
</dbReference>
<gene>
    <name evidence="12" type="ORF">RJ641_018946</name>
</gene>
<keyword evidence="4" id="KW-1003">Cell membrane</keyword>
<evidence type="ECO:0000256" key="6">
    <source>
        <dbReference type="ARBA" id="ARBA00022692"/>
    </source>
</evidence>
<dbReference type="Proteomes" id="UP001370490">
    <property type="component" value="Unassembled WGS sequence"/>
</dbReference>
<evidence type="ECO:0000256" key="4">
    <source>
        <dbReference type="ARBA" id="ARBA00022475"/>
    </source>
</evidence>
<dbReference type="InterPro" id="IPR052941">
    <property type="entry name" value="StomDev_PlantInt_Reg"/>
</dbReference>
<keyword evidence="10" id="KW-0325">Glycoprotein</keyword>
<evidence type="ECO:0000259" key="11">
    <source>
        <dbReference type="Pfam" id="PF08263"/>
    </source>
</evidence>
<evidence type="ECO:0000313" key="12">
    <source>
        <dbReference type="EMBL" id="KAK6916085.1"/>
    </source>
</evidence>
<dbReference type="EMBL" id="JBAMMX010000024">
    <property type="protein sequence ID" value="KAK6916085.1"/>
    <property type="molecule type" value="Genomic_DNA"/>
</dbReference>
<dbReference type="InterPro" id="IPR003591">
    <property type="entry name" value="Leu-rich_rpt_typical-subtyp"/>
</dbReference>
<keyword evidence="7" id="KW-0677">Repeat</keyword>
<evidence type="ECO:0000256" key="5">
    <source>
        <dbReference type="ARBA" id="ARBA00022614"/>
    </source>
</evidence>
<dbReference type="GO" id="GO:0005886">
    <property type="term" value="C:plasma membrane"/>
    <property type="evidence" value="ECO:0007669"/>
    <property type="project" value="UniProtKB-SubCell"/>
</dbReference>
<accession>A0AAN8UIB0</accession>
<dbReference type="AlphaFoldDB" id="A0AAN8UIB0"/>
<proteinExistence type="inferred from homology"/>
<feature type="domain" description="Leucine-rich repeat-containing N-terminal plant-type" evidence="11">
    <location>
        <begin position="8"/>
        <end position="24"/>
    </location>
</feature>
<organism evidence="12 13">
    <name type="scientific">Dillenia turbinata</name>
    <dbReference type="NCBI Taxonomy" id="194707"/>
    <lineage>
        <taxon>Eukaryota</taxon>
        <taxon>Viridiplantae</taxon>
        <taxon>Streptophyta</taxon>
        <taxon>Embryophyta</taxon>
        <taxon>Tracheophyta</taxon>
        <taxon>Spermatophyta</taxon>
        <taxon>Magnoliopsida</taxon>
        <taxon>eudicotyledons</taxon>
        <taxon>Gunneridae</taxon>
        <taxon>Pentapetalae</taxon>
        <taxon>Dilleniales</taxon>
        <taxon>Dilleniaceae</taxon>
        <taxon>Dillenia</taxon>
    </lineage>
</organism>
<keyword evidence="13" id="KW-1185">Reference proteome</keyword>
<dbReference type="Gene3D" id="3.80.10.10">
    <property type="entry name" value="Ribonuclease Inhibitor"/>
    <property type="match status" value="4"/>
</dbReference>
<reference evidence="12 13" key="1">
    <citation type="submission" date="2023-12" db="EMBL/GenBank/DDBJ databases">
        <title>A high-quality genome assembly for Dillenia turbinata (Dilleniales).</title>
        <authorList>
            <person name="Chanderbali A."/>
        </authorList>
    </citation>
    <scope>NUCLEOTIDE SEQUENCE [LARGE SCALE GENOMIC DNA]</scope>
    <source>
        <strain evidence="12">LSX21</strain>
        <tissue evidence="12">Leaf</tissue>
    </source>
</reference>
<dbReference type="SUPFAM" id="SSF52058">
    <property type="entry name" value="L domain-like"/>
    <property type="match status" value="1"/>
</dbReference>
<dbReference type="FunFam" id="3.80.10.10:FF:000095">
    <property type="entry name" value="LRR receptor-like serine/threonine-protein kinase GSO1"/>
    <property type="match status" value="1"/>
</dbReference>
<evidence type="ECO:0000256" key="8">
    <source>
        <dbReference type="ARBA" id="ARBA00022989"/>
    </source>
</evidence>
<keyword evidence="5" id="KW-0433">Leucine-rich repeat</keyword>
<dbReference type="PANTHER" id="PTHR48004:SF56">
    <property type="entry name" value="LRR RECEPTOR-LIKE SERINE_THREONINE-PROTEIN KINASE GSO1"/>
    <property type="match status" value="1"/>
</dbReference>
<comment type="caution">
    <text evidence="12">The sequence shown here is derived from an EMBL/GenBank/DDBJ whole genome shotgun (WGS) entry which is preliminary data.</text>
</comment>
<evidence type="ECO:0000256" key="7">
    <source>
        <dbReference type="ARBA" id="ARBA00022737"/>
    </source>
</evidence>
<keyword evidence="6" id="KW-0812">Transmembrane</keyword>
<name>A0AAN8UIB0_9MAGN</name>
<evidence type="ECO:0000256" key="1">
    <source>
        <dbReference type="ARBA" id="ARBA00004167"/>
    </source>
</evidence>
<evidence type="ECO:0000256" key="2">
    <source>
        <dbReference type="ARBA" id="ARBA00004236"/>
    </source>
</evidence>
<dbReference type="SMART" id="SM00369">
    <property type="entry name" value="LRR_TYP"/>
    <property type="match status" value="4"/>
</dbReference>
<evidence type="ECO:0000313" key="13">
    <source>
        <dbReference type="Proteomes" id="UP001370490"/>
    </source>
</evidence>
<dbReference type="PRINTS" id="PR00019">
    <property type="entry name" value="LEURICHRPT"/>
</dbReference>
<dbReference type="Pfam" id="PF00560">
    <property type="entry name" value="LRR_1"/>
    <property type="match status" value="7"/>
</dbReference>
<keyword evidence="9" id="KW-0472">Membrane</keyword>
<evidence type="ECO:0000256" key="3">
    <source>
        <dbReference type="ARBA" id="ARBA00009592"/>
    </source>
</evidence>
<protein>
    <submittedName>
        <fullName evidence="12">Leucine-rich repeat-containing N-terminal, plant-type</fullName>
    </submittedName>
</protein>
<dbReference type="InterPro" id="IPR032675">
    <property type="entry name" value="LRR_dom_sf"/>
</dbReference>
<evidence type="ECO:0000256" key="10">
    <source>
        <dbReference type="ARBA" id="ARBA00023180"/>
    </source>
</evidence>
<comment type="subcellular location">
    <subcellularLocation>
        <location evidence="2">Cell membrane</location>
    </subcellularLocation>
    <subcellularLocation>
        <location evidence="1">Membrane</location>
        <topology evidence="1">Single-pass membrane protein</topology>
    </subcellularLocation>
</comment>
<dbReference type="InterPro" id="IPR001611">
    <property type="entry name" value="Leu-rich_rpt"/>
</dbReference>
<sequence length="489" mass="54430">MDSSIGHGWSSNSSDCCSWEGVTCEPIDNVSRLSARVVALELADRRLRGKLSGSFSGLRFLRILKLSQNFFRDSIPLQLFQLQKLEILDLSSNNFSGSLPPMTALPSLRYLNLSENPLAGSVDSGLCRSLRYLETIDFTYNKLSREIPSGFGNYSSLRYLSFESNFLTGELPGDLFQLSKLAQLSLRDNMLSGSLVTELGNLSNLVDLDISFNNFSGSLPNIEQFSIASNKFSGSLPPTLSDCPTLMVLNLQGNSMIGLISLNCSAMVCLSTLNLGSNEFSGPILDNIASCRRLSIVNLSRLKINTQIPDGIKELNLHNLSVALRILQHCPNLTALVLTNNFHDEVMDAQENLDFKSLKVLVIASCRLMGSIPNWLRGCTKLLLLDLSWNRLVGAIPSWFSTFKFLFYLDLSKNLLSGSMPTSLTQFYTLRYTNISCEESPIDFPPYRQVAVHSDHELSTNPEFELQFANWTNLARVQHIEDAACFRPE</sequence>
<comment type="similarity">
    <text evidence="3">Belongs to the RLP family.</text>
</comment>
<dbReference type="InterPro" id="IPR013210">
    <property type="entry name" value="LRR_N_plant-typ"/>
</dbReference>
<dbReference type="FunFam" id="3.80.10.10:FF:000213">
    <property type="entry name" value="Tyrosine-sulfated glycopeptide receptor 1"/>
    <property type="match status" value="1"/>
</dbReference>
<dbReference type="PROSITE" id="PS51450">
    <property type="entry name" value="LRR"/>
    <property type="match status" value="1"/>
</dbReference>
<evidence type="ECO:0000256" key="9">
    <source>
        <dbReference type="ARBA" id="ARBA00023136"/>
    </source>
</evidence>